<feature type="signal peptide" evidence="1">
    <location>
        <begin position="1"/>
        <end position="30"/>
    </location>
</feature>
<evidence type="ECO:0000313" key="2">
    <source>
        <dbReference type="EMBL" id="KAJ1372331.1"/>
    </source>
</evidence>
<dbReference type="Proteomes" id="UP001196413">
    <property type="component" value="Unassembled WGS sequence"/>
</dbReference>
<protein>
    <submittedName>
        <fullName evidence="2">Uncharacterized protein</fullName>
    </submittedName>
</protein>
<dbReference type="AlphaFoldDB" id="A0AAD5RA64"/>
<organism evidence="2 3">
    <name type="scientific">Parelaphostrongylus tenuis</name>
    <name type="common">Meningeal worm</name>
    <dbReference type="NCBI Taxonomy" id="148309"/>
    <lineage>
        <taxon>Eukaryota</taxon>
        <taxon>Metazoa</taxon>
        <taxon>Ecdysozoa</taxon>
        <taxon>Nematoda</taxon>
        <taxon>Chromadorea</taxon>
        <taxon>Rhabditida</taxon>
        <taxon>Rhabditina</taxon>
        <taxon>Rhabditomorpha</taxon>
        <taxon>Strongyloidea</taxon>
        <taxon>Metastrongylidae</taxon>
        <taxon>Parelaphostrongylus</taxon>
    </lineage>
</organism>
<name>A0AAD5RA64_PARTN</name>
<dbReference type="EMBL" id="JAHQIW010007128">
    <property type="protein sequence ID" value="KAJ1372331.1"/>
    <property type="molecule type" value="Genomic_DNA"/>
</dbReference>
<reference evidence="2" key="1">
    <citation type="submission" date="2021-06" db="EMBL/GenBank/DDBJ databases">
        <title>Parelaphostrongylus tenuis whole genome reference sequence.</title>
        <authorList>
            <person name="Garwood T.J."/>
            <person name="Larsen P.A."/>
            <person name="Fountain-Jones N.M."/>
            <person name="Garbe J.R."/>
            <person name="Macchietto M.G."/>
            <person name="Kania S.A."/>
            <person name="Gerhold R.W."/>
            <person name="Richards J.E."/>
            <person name="Wolf T.M."/>
        </authorList>
    </citation>
    <scope>NUCLEOTIDE SEQUENCE</scope>
    <source>
        <strain evidence="2">MNPRO001-30</strain>
        <tissue evidence="2">Meninges</tissue>
    </source>
</reference>
<evidence type="ECO:0000313" key="3">
    <source>
        <dbReference type="Proteomes" id="UP001196413"/>
    </source>
</evidence>
<keyword evidence="3" id="KW-1185">Reference proteome</keyword>
<accession>A0AAD5RA64</accession>
<evidence type="ECO:0000256" key="1">
    <source>
        <dbReference type="SAM" id="SignalP"/>
    </source>
</evidence>
<proteinExistence type="predicted"/>
<feature type="chain" id="PRO_5042255561" evidence="1">
    <location>
        <begin position="31"/>
        <end position="85"/>
    </location>
</feature>
<gene>
    <name evidence="2" type="ORF">KIN20_034465</name>
</gene>
<comment type="caution">
    <text evidence="2">The sequence shown here is derived from an EMBL/GenBank/DDBJ whole genome shotgun (WGS) entry which is preliminary data.</text>
</comment>
<keyword evidence="1" id="KW-0732">Signal</keyword>
<sequence length="85" mass="9280">MSCEMNFEFSRMRFIFAILLALLFIMHIEAQDFDANAPGVPEVPLPAAGSYGFDSLFATPNVKVISGSEESGSTPVYSEERAQDA</sequence>